<dbReference type="InterPro" id="IPR050570">
    <property type="entry name" value="Cell_wall_metabolism_enzyme"/>
</dbReference>
<dbReference type="PANTHER" id="PTHR21666:SF285">
    <property type="entry name" value="M23 FAMILY METALLOPEPTIDASE"/>
    <property type="match status" value="1"/>
</dbReference>
<evidence type="ECO:0000259" key="1">
    <source>
        <dbReference type="Pfam" id="PF01551"/>
    </source>
</evidence>
<dbReference type="FunFam" id="2.70.70.10:FF:000019">
    <property type="entry name" value="M23 family peptidase"/>
    <property type="match status" value="1"/>
</dbReference>
<dbReference type="Gene3D" id="2.60.40.1590">
    <property type="entry name" value="Peptidoglycan hydrolase domains"/>
    <property type="match status" value="1"/>
</dbReference>
<dbReference type="GO" id="GO:0004222">
    <property type="term" value="F:metalloendopeptidase activity"/>
    <property type="evidence" value="ECO:0007669"/>
    <property type="project" value="TreeGrafter"/>
</dbReference>
<accession>A0A3B1C600</accession>
<evidence type="ECO:0000313" key="3">
    <source>
        <dbReference type="EMBL" id="VAX14125.1"/>
    </source>
</evidence>
<dbReference type="PANTHER" id="PTHR21666">
    <property type="entry name" value="PEPTIDASE-RELATED"/>
    <property type="match status" value="1"/>
</dbReference>
<reference evidence="3" key="1">
    <citation type="submission" date="2018-06" db="EMBL/GenBank/DDBJ databases">
        <authorList>
            <person name="Zhirakovskaya E."/>
        </authorList>
    </citation>
    <scope>NUCLEOTIDE SEQUENCE</scope>
</reference>
<dbReference type="CDD" id="cd12797">
    <property type="entry name" value="M23_peptidase"/>
    <property type="match status" value="1"/>
</dbReference>
<protein>
    <submittedName>
        <fullName evidence="3">Peptidase, M23/M37 family</fullName>
    </submittedName>
</protein>
<evidence type="ECO:0000259" key="2">
    <source>
        <dbReference type="Pfam" id="PF18421"/>
    </source>
</evidence>
<organism evidence="3">
    <name type="scientific">hydrothermal vent metagenome</name>
    <dbReference type="NCBI Taxonomy" id="652676"/>
    <lineage>
        <taxon>unclassified sequences</taxon>
        <taxon>metagenomes</taxon>
        <taxon>ecological metagenomes</taxon>
    </lineage>
</organism>
<dbReference type="InterPro" id="IPR016047">
    <property type="entry name" value="M23ase_b-sheet_dom"/>
</dbReference>
<gene>
    <name evidence="3" type="ORF">MNBD_GAMMA24-2530</name>
</gene>
<dbReference type="InterPro" id="IPR040487">
    <property type="entry name" value="Peptidase_M23_N"/>
</dbReference>
<name>A0A3B1C600_9ZZZZ</name>
<dbReference type="Gene3D" id="2.70.70.10">
    <property type="entry name" value="Glucose Permease (Domain IIA)"/>
    <property type="match status" value="1"/>
</dbReference>
<dbReference type="EMBL" id="UOFZ01000158">
    <property type="protein sequence ID" value="VAX14125.1"/>
    <property type="molecule type" value="Genomic_DNA"/>
</dbReference>
<sequence length="283" mass="31472">MIKSTALTASLILYFLFSTYANATEHYPLPDPVPGGIAIIELGQYSPAPPSVYYKKNRVLVRRNGKQWQAVVGISLFSKAGIHKLRIISADKKTFQRKFSVHAKKYKEQHLNIKNKHMVNPTAKDMQRIRSEKKIITAALSHWTQQAKVETRFIVPIHGRLSSPFGLRRFFNQQARKPHSGLDIAAPKGTLIKAAADGTVITTGNFFFDGNTVFIDHGQGLITMYCHMSKISVKAGMKVRQGEEIGKVGMTGRATGPHLHWGVSLNNVRVEPALFLGAQVTLK</sequence>
<dbReference type="Pfam" id="PF18421">
    <property type="entry name" value="Peptidase_M23_N"/>
    <property type="match status" value="1"/>
</dbReference>
<dbReference type="InterPro" id="IPR011055">
    <property type="entry name" value="Dup_hybrid_motif"/>
</dbReference>
<dbReference type="AlphaFoldDB" id="A0A3B1C600"/>
<proteinExistence type="predicted"/>
<feature type="domain" description="M23ase beta-sheet core" evidence="1">
    <location>
        <begin position="178"/>
        <end position="272"/>
    </location>
</feature>
<feature type="domain" description="Peptidase family M23 N-terminal" evidence="2">
    <location>
        <begin position="32"/>
        <end position="104"/>
    </location>
</feature>
<dbReference type="Pfam" id="PF01551">
    <property type="entry name" value="Peptidase_M23"/>
    <property type="match status" value="1"/>
</dbReference>
<dbReference type="SUPFAM" id="SSF51261">
    <property type="entry name" value="Duplicated hybrid motif"/>
    <property type="match status" value="1"/>
</dbReference>